<dbReference type="InterPro" id="IPR050266">
    <property type="entry name" value="AB_hydrolase_sf"/>
</dbReference>
<dbReference type="PANTHER" id="PTHR43798:SF33">
    <property type="entry name" value="HYDROLASE, PUTATIVE (AFU_ORTHOLOGUE AFUA_2G14860)-RELATED"/>
    <property type="match status" value="1"/>
</dbReference>
<accession>A0AAD3D804</accession>
<dbReference type="EMBL" id="BLLK01000062">
    <property type="protein sequence ID" value="GFH59122.1"/>
    <property type="molecule type" value="Genomic_DNA"/>
</dbReference>
<name>A0AAD3D804_9STRA</name>
<dbReference type="AlphaFoldDB" id="A0AAD3D804"/>
<protein>
    <recommendedName>
        <fullName evidence="3">AB hydrolase-1 domain-containing protein</fullName>
    </recommendedName>
</protein>
<organism evidence="4 5">
    <name type="scientific">Chaetoceros tenuissimus</name>
    <dbReference type="NCBI Taxonomy" id="426638"/>
    <lineage>
        <taxon>Eukaryota</taxon>
        <taxon>Sar</taxon>
        <taxon>Stramenopiles</taxon>
        <taxon>Ochrophyta</taxon>
        <taxon>Bacillariophyta</taxon>
        <taxon>Coscinodiscophyceae</taxon>
        <taxon>Chaetocerotophycidae</taxon>
        <taxon>Chaetocerotales</taxon>
        <taxon>Chaetocerotaceae</taxon>
        <taxon>Chaetoceros</taxon>
    </lineage>
</organism>
<keyword evidence="5" id="KW-1185">Reference proteome</keyword>
<comment type="caution">
    <text evidence="4">The sequence shown here is derived from an EMBL/GenBank/DDBJ whole genome shotgun (WGS) entry which is preliminary data.</text>
</comment>
<dbReference type="GO" id="GO:0008233">
    <property type="term" value="F:peptidase activity"/>
    <property type="evidence" value="ECO:0007669"/>
    <property type="project" value="InterPro"/>
</dbReference>
<reference evidence="4 5" key="1">
    <citation type="journal article" date="2021" name="Sci. Rep.">
        <title>The genome of the diatom Chaetoceros tenuissimus carries an ancient integrated fragment of an extant virus.</title>
        <authorList>
            <person name="Hongo Y."/>
            <person name="Kimura K."/>
            <person name="Takaki Y."/>
            <person name="Yoshida Y."/>
            <person name="Baba S."/>
            <person name="Kobayashi G."/>
            <person name="Nagasaki K."/>
            <person name="Hano T."/>
            <person name="Tomaru Y."/>
        </authorList>
    </citation>
    <scope>NUCLEOTIDE SEQUENCE [LARGE SCALE GENOMIC DNA]</scope>
    <source>
        <strain evidence="4 5">NIES-3715</strain>
    </source>
</reference>
<evidence type="ECO:0000313" key="5">
    <source>
        <dbReference type="Proteomes" id="UP001054902"/>
    </source>
</evidence>
<sequence>MKRHHESPATCPISISSVACKEGYAKVYYHVRNNSGVLEKQKFQLFYRVFRPNSLNMGRPPIICIHGGLGLPSDYLLPIVDSIPYRTIIMYDQLGCGRSSVAPSTLDSFSIQNSIEDLKSLLKTLNIEEFHLYAHSAGACIAYEYLKDMCSRSLTESDSTDKSNTKNKCKCLSVVFSSSSFHIQLAKDLADNLEHQVTQEIMSTSSNITASQVAEKIRTSYICRTPRIPFQLKAAYAKTGLIWKGLDVIKDYVAESMLEGYEYLPPLLLLRGEYDFISEELVFQGWANVFCGKDIECVSMKDCSHMPFLEDPTTHGSIINEFYSRHDGKSLDDKI</sequence>
<dbReference type="SUPFAM" id="SSF53474">
    <property type="entry name" value="alpha/beta-Hydrolases"/>
    <property type="match status" value="1"/>
</dbReference>
<dbReference type="InterPro" id="IPR002410">
    <property type="entry name" value="Peptidase_S33"/>
</dbReference>
<evidence type="ECO:0000259" key="3">
    <source>
        <dbReference type="Pfam" id="PF00561"/>
    </source>
</evidence>
<evidence type="ECO:0000313" key="4">
    <source>
        <dbReference type="EMBL" id="GFH59122.1"/>
    </source>
</evidence>
<evidence type="ECO:0000256" key="1">
    <source>
        <dbReference type="ARBA" id="ARBA00010088"/>
    </source>
</evidence>
<gene>
    <name evidence="4" type="ORF">CTEN210_15598</name>
</gene>
<dbReference type="PANTHER" id="PTHR43798">
    <property type="entry name" value="MONOACYLGLYCEROL LIPASE"/>
    <property type="match status" value="1"/>
</dbReference>
<dbReference type="GO" id="GO:0016020">
    <property type="term" value="C:membrane"/>
    <property type="evidence" value="ECO:0007669"/>
    <property type="project" value="TreeGrafter"/>
</dbReference>
<dbReference type="Pfam" id="PF00561">
    <property type="entry name" value="Abhydrolase_1"/>
    <property type="match status" value="1"/>
</dbReference>
<dbReference type="InterPro" id="IPR029058">
    <property type="entry name" value="AB_hydrolase_fold"/>
</dbReference>
<keyword evidence="2" id="KW-0378">Hydrolase</keyword>
<proteinExistence type="inferred from homology"/>
<evidence type="ECO:0000256" key="2">
    <source>
        <dbReference type="ARBA" id="ARBA00022801"/>
    </source>
</evidence>
<dbReference type="PROSITE" id="PS51257">
    <property type="entry name" value="PROKAR_LIPOPROTEIN"/>
    <property type="match status" value="1"/>
</dbReference>
<dbReference type="Gene3D" id="3.40.50.1820">
    <property type="entry name" value="alpha/beta hydrolase"/>
    <property type="match status" value="1"/>
</dbReference>
<dbReference type="GO" id="GO:0006508">
    <property type="term" value="P:proteolysis"/>
    <property type="evidence" value="ECO:0007669"/>
    <property type="project" value="InterPro"/>
</dbReference>
<dbReference type="Proteomes" id="UP001054902">
    <property type="component" value="Unassembled WGS sequence"/>
</dbReference>
<dbReference type="InterPro" id="IPR000073">
    <property type="entry name" value="AB_hydrolase_1"/>
</dbReference>
<dbReference type="PRINTS" id="PR00793">
    <property type="entry name" value="PROAMNOPTASE"/>
</dbReference>
<comment type="similarity">
    <text evidence="1">Belongs to the peptidase S33 family.</text>
</comment>
<feature type="domain" description="AB hydrolase-1" evidence="3">
    <location>
        <begin position="60"/>
        <end position="146"/>
    </location>
</feature>